<feature type="non-terminal residue" evidence="2">
    <location>
        <position position="1"/>
    </location>
</feature>
<feature type="domain" description="Amidohydrolase 3" evidence="1">
    <location>
        <begin position="1"/>
        <end position="277"/>
    </location>
</feature>
<dbReference type="PANTHER" id="PTHR22642:SF2">
    <property type="entry name" value="PROTEIN LONG AFTER FAR-RED 3"/>
    <property type="match status" value="1"/>
</dbReference>
<accession>A0A382VS10</accession>
<dbReference type="EMBL" id="UINC01153801">
    <property type="protein sequence ID" value="SVD48721.1"/>
    <property type="molecule type" value="Genomic_DNA"/>
</dbReference>
<dbReference type="AlphaFoldDB" id="A0A382VS10"/>
<dbReference type="SUPFAM" id="SSF51556">
    <property type="entry name" value="Metallo-dependent hydrolases"/>
    <property type="match status" value="1"/>
</dbReference>
<organism evidence="2">
    <name type="scientific">marine metagenome</name>
    <dbReference type="NCBI Taxonomy" id="408172"/>
    <lineage>
        <taxon>unclassified sequences</taxon>
        <taxon>metagenomes</taxon>
        <taxon>ecological metagenomes</taxon>
    </lineage>
</organism>
<dbReference type="Pfam" id="PF07969">
    <property type="entry name" value="Amidohydro_3"/>
    <property type="match status" value="1"/>
</dbReference>
<protein>
    <recommendedName>
        <fullName evidence="1">Amidohydrolase 3 domain-containing protein</fullName>
    </recommendedName>
</protein>
<reference evidence="2" key="1">
    <citation type="submission" date="2018-05" db="EMBL/GenBank/DDBJ databases">
        <authorList>
            <person name="Lanie J.A."/>
            <person name="Ng W.-L."/>
            <person name="Kazmierczak K.M."/>
            <person name="Andrzejewski T.M."/>
            <person name="Davidsen T.M."/>
            <person name="Wayne K.J."/>
            <person name="Tettelin H."/>
            <person name="Glass J.I."/>
            <person name="Rusch D."/>
            <person name="Podicherti R."/>
            <person name="Tsui H.-C.T."/>
            <person name="Winkler M.E."/>
        </authorList>
    </citation>
    <scope>NUCLEOTIDE SEQUENCE</scope>
</reference>
<proteinExistence type="predicted"/>
<dbReference type="PANTHER" id="PTHR22642">
    <property type="entry name" value="IMIDAZOLONEPROPIONASE"/>
    <property type="match status" value="1"/>
</dbReference>
<dbReference type="InterPro" id="IPR013108">
    <property type="entry name" value="Amidohydro_3"/>
</dbReference>
<evidence type="ECO:0000259" key="1">
    <source>
        <dbReference type="Pfam" id="PF07969"/>
    </source>
</evidence>
<dbReference type="InterPro" id="IPR032466">
    <property type="entry name" value="Metal_Hydrolase"/>
</dbReference>
<name>A0A382VS10_9ZZZZ</name>
<sequence length="283" mass="31976">EWIFGFGWDHNKWDNKIFPTSDILNNLHVSQPIILTRIDGHSCWVNQKAMQLSGLDVSLEPPQGGNIINDCILIDNAMVPVQSIIPKPDEKNVEKWIKLALKIIISKGITNIHDAWQDPITIKVLQKLAQNKALPIRVYGMLGSSYPQLLKKVFKNGHYNLNNYSIRSVKAFIDGALGSRGAALLEPYHDDQNNCGLILISTNDYMDLAQQCKEAGFQLCTHAIGDRGNKRALKVYSDVLKNNKNHRWRIEHAQMICDEDIHQFKKTGVVPSMQPSHCTSDMP</sequence>
<gene>
    <name evidence="2" type="ORF">METZ01_LOCUS401575</name>
</gene>
<dbReference type="Gene3D" id="3.10.310.70">
    <property type="match status" value="1"/>
</dbReference>
<evidence type="ECO:0000313" key="2">
    <source>
        <dbReference type="EMBL" id="SVD48721.1"/>
    </source>
</evidence>
<feature type="non-terminal residue" evidence="2">
    <location>
        <position position="283"/>
    </location>
</feature>
<dbReference type="Gene3D" id="3.20.20.140">
    <property type="entry name" value="Metal-dependent hydrolases"/>
    <property type="match status" value="1"/>
</dbReference>